<proteinExistence type="inferred from homology"/>
<dbReference type="PANTHER" id="PTHR35861:SF1">
    <property type="entry name" value="PHAGE TAIL SHEATH PROTEIN"/>
    <property type="match status" value="1"/>
</dbReference>
<gene>
    <name evidence="3" type="ORF">MTR65_07295</name>
</gene>
<reference evidence="3" key="1">
    <citation type="submission" date="2022-03" db="EMBL/GenBank/DDBJ databases">
        <title>Identification of a novel bacterium isolated from mangrove sediments.</title>
        <authorList>
            <person name="Pan X."/>
        </authorList>
    </citation>
    <scope>NUCLEOTIDE SEQUENCE</scope>
    <source>
        <strain evidence="3">B2637</strain>
    </source>
</reference>
<dbReference type="RefSeq" id="WP_243798639.1">
    <property type="nucleotide sequence ID" value="NZ_JALHAT010000008.1"/>
</dbReference>
<dbReference type="PANTHER" id="PTHR35861">
    <property type="match status" value="1"/>
</dbReference>
<comment type="caution">
    <text evidence="3">The sequence shown here is derived from an EMBL/GenBank/DDBJ whole genome shotgun (WGS) entry which is preliminary data.</text>
</comment>
<evidence type="ECO:0000256" key="1">
    <source>
        <dbReference type="ARBA" id="ARBA00008005"/>
    </source>
</evidence>
<dbReference type="InterPro" id="IPR052042">
    <property type="entry name" value="Tail_sheath_structural"/>
</dbReference>
<organism evidence="3 4">
    <name type="scientific">Novosphingobium mangrovi</name>
    <name type="common">ex Hu et al. 2023</name>
    <dbReference type="NCBI Taxonomy" id="2930094"/>
    <lineage>
        <taxon>Bacteria</taxon>
        <taxon>Pseudomonadati</taxon>
        <taxon>Pseudomonadota</taxon>
        <taxon>Alphaproteobacteria</taxon>
        <taxon>Sphingomonadales</taxon>
        <taxon>Sphingomonadaceae</taxon>
        <taxon>Novosphingobium</taxon>
    </lineage>
</organism>
<protein>
    <submittedName>
        <fullName evidence="3">Phage tail sheath subtilisin-like domain-containing protein</fullName>
    </submittedName>
</protein>
<comment type="similarity">
    <text evidence="1">Belongs to the myoviridae tail sheath protein family.</text>
</comment>
<dbReference type="Proteomes" id="UP001162802">
    <property type="component" value="Unassembled WGS sequence"/>
</dbReference>
<accession>A0ABT0ABA0</accession>
<evidence type="ECO:0000313" key="3">
    <source>
        <dbReference type="EMBL" id="MCJ1960478.1"/>
    </source>
</evidence>
<evidence type="ECO:0000259" key="2">
    <source>
        <dbReference type="Pfam" id="PF17482"/>
    </source>
</evidence>
<evidence type="ECO:0000313" key="4">
    <source>
        <dbReference type="Proteomes" id="UP001162802"/>
    </source>
</evidence>
<sequence length="679" mass="70477">MLQPTYPGVYTRELPSGVRTISGAPTSVALFVGPTRSGIDLRPVRIRNFGDFERQFGGLAATSSLSYSVMHFFGNGGGEAFVMRVPVKGAVKARSQIEQDGTNTAAITLEALGSGAAGGDILVTIDDFGIDAAPLGGASAAQRKLFNLTLVDTARGTSEFFGNLSTSSTASRFAAQVVNDTATGSKLVKLSVETLDGPAPTTTGSVYQTKSLPGAASFAADSHILISIAVPNAAGSGDAAGDSVTNLDVTVANAGDPRPASKLEMANRLAAAINQALRDNAAAKMQGHEVEIRLVEAGGALHLTTSQGDGTATSRMAEAKITLAAPPGGNTFFNDYIKAAGASQNASRYRLGRRNDSSGQIITAQVAAGADGDDTGQPDGPVFKSAVTGLLERDPFFNLLCLPDLARPSAADPRAAHHGNAGSIYADAALLCQRHHAFLIVDPPPSAFDTGSAEAWKSLGFSFQSTHSAAFFPNIRVDDPLAPGSILSHPPSGAIAGLFARTDGELGVWTAPAGTSAVISGAYGPSVELSDADQGLLNPIAVNCIRKFPVFGTVNFGARTIDGANAAASEWKYIPVRRTASHILRSLSEGLRWAVHKPNGEELWGQLRLACTSFMQGLFRQGAFQGVSPREAFFVQCDASTTSPADMDQGIVNIVIGFAPLKVAEFVVISLRQKTGQSA</sequence>
<dbReference type="InterPro" id="IPR020287">
    <property type="entry name" value="Tail_sheath_C"/>
</dbReference>
<dbReference type="Pfam" id="PF17482">
    <property type="entry name" value="Phage_sheath_1C"/>
    <property type="match status" value="1"/>
</dbReference>
<keyword evidence="4" id="KW-1185">Reference proteome</keyword>
<dbReference type="EMBL" id="JALHAT010000008">
    <property type="protein sequence ID" value="MCJ1960478.1"/>
    <property type="molecule type" value="Genomic_DNA"/>
</dbReference>
<dbReference type="Gene3D" id="3.40.50.11780">
    <property type="match status" value="2"/>
</dbReference>
<name>A0ABT0ABA0_9SPHN</name>
<feature type="domain" description="Tail sheath protein C-terminal" evidence="2">
    <location>
        <begin position="569"/>
        <end position="671"/>
    </location>
</feature>